<keyword evidence="2 7" id="KW-0813">Transport</keyword>
<dbReference type="EMBL" id="FUWL01000017">
    <property type="protein sequence ID" value="SJZ73921.1"/>
    <property type="molecule type" value="Genomic_DNA"/>
</dbReference>
<dbReference type="PROSITE" id="PS50928">
    <property type="entry name" value="ABC_TM1"/>
    <property type="match status" value="1"/>
</dbReference>
<dbReference type="CDD" id="cd06261">
    <property type="entry name" value="TM_PBP2"/>
    <property type="match status" value="1"/>
</dbReference>
<evidence type="ECO:0000313" key="12">
    <source>
        <dbReference type="Proteomes" id="UP000189956"/>
    </source>
</evidence>
<dbReference type="GO" id="GO:0005886">
    <property type="term" value="C:plasma membrane"/>
    <property type="evidence" value="ECO:0007669"/>
    <property type="project" value="UniProtKB-SubCell"/>
</dbReference>
<organism evidence="9 11">
    <name type="scientific">Porphyromonas cangingivalis</name>
    <dbReference type="NCBI Taxonomy" id="36874"/>
    <lineage>
        <taxon>Bacteria</taxon>
        <taxon>Pseudomonadati</taxon>
        <taxon>Bacteroidota</taxon>
        <taxon>Bacteroidia</taxon>
        <taxon>Bacteroidales</taxon>
        <taxon>Porphyromonadaceae</taxon>
        <taxon>Porphyromonas</taxon>
    </lineage>
</organism>
<dbReference type="Pfam" id="PF00528">
    <property type="entry name" value="BPD_transp_1"/>
    <property type="match status" value="1"/>
</dbReference>
<evidence type="ECO:0000256" key="2">
    <source>
        <dbReference type="ARBA" id="ARBA00022448"/>
    </source>
</evidence>
<dbReference type="AlphaFoldDB" id="A0A0A2ELW1"/>
<evidence type="ECO:0000313" key="10">
    <source>
        <dbReference type="EMBL" id="SJZ73921.1"/>
    </source>
</evidence>
<gene>
    <name evidence="9" type="ORF">HQ35_09600</name>
    <name evidence="10" type="ORF">SAMN02745205_01775</name>
</gene>
<feature type="transmembrane region" description="Helical" evidence="7">
    <location>
        <begin position="7"/>
        <end position="35"/>
    </location>
</feature>
<evidence type="ECO:0000313" key="9">
    <source>
        <dbReference type="EMBL" id="KGN78475.1"/>
    </source>
</evidence>
<evidence type="ECO:0000313" key="11">
    <source>
        <dbReference type="Proteomes" id="UP000030125"/>
    </source>
</evidence>
<keyword evidence="3" id="KW-1003">Cell membrane</keyword>
<evidence type="ECO:0000256" key="3">
    <source>
        <dbReference type="ARBA" id="ARBA00022475"/>
    </source>
</evidence>
<dbReference type="InterPro" id="IPR035906">
    <property type="entry name" value="MetI-like_sf"/>
</dbReference>
<feature type="transmembrane region" description="Helical" evidence="7">
    <location>
        <begin position="217"/>
        <end position="235"/>
    </location>
</feature>
<evidence type="ECO:0000256" key="4">
    <source>
        <dbReference type="ARBA" id="ARBA00022692"/>
    </source>
</evidence>
<reference evidence="10 12" key="2">
    <citation type="submission" date="2017-02" db="EMBL/GenBank/DDBJ databases">
        <authorList>
            <person name="Peterson S.W."/>
        </authorList>
    </citation>
    <scope>NUCLEOTIDE SEQUENCE [LARGE SCALE GENOMIC DNA]</scope>
    <source>
        <strain evidence="10 12">ATCC 700135</strain>
    </source>
</reference>
<dbReference type="STRING" id="36874.HQ34_06745"/>
<reference evidence="9 11" key="1">
    <citation type="submission" date="2014-08" db="EMBL/GenBank/DDBJ databases">
        <title>Porphyromonas cangingivalis strain:COT-109_OH1386 Genome sequencing.</title>
        <authorList>
            <person name="Wallis C."/>
            <person name="Deusch O."/>
            <person name="O'Flynn C."/>
            <person name="Davis I."/>
            <person name="Jospin G."/>
            <person name="Darling A.E."/>
            <person name="Coil D.A."/>
            <person name="Alexiev A."/>
            <person name="Horsfall A."/>
            <person name="Kirkwood N."/>
            <person name="Harris S."/>
            <person name="Eisen J.A."/>
        </authorList>
    </citation>
    <scope>NUCLEOTIDE SEQUENCE [LARGE SCALE GENOMIC DNA]</scope>
    <source>
        <strain evidence="11">COT-109 OH1386</strain>
        <strain evidence="9">COT-109_OH1386</strain>
    </source>
</reference>
<dbReference type="Gene3D" id="1.10.3720.10">
    <property type="entry name" value="MetI-like"/>
    <property type="match status" value="1"/>
</dbReference>
<keyword evidence="5 7" id="KW-1133">Transmembrane helix</keyword>
<protein>
    <submittedName>
        <fullName evidence="9">ABC transporter permease</fullName>
    </submittedName>
    <submittedName>
        <fullName evidence="10">NitT/TauT family transport system permease protein</fullName>
    </submittedName>
</protein>
<evidence type="ECO:0000256" key="6">
    <source>
        <dbReference type="ARBA" id="ARBA00023136"/>
    </source>
</evidence>
<dbReference type="PANTHER" id="PTHR30151">
    <property type="entry name" value="ALKANE SULFONATE ABC TRANSPORTER-RELATED, MEMBRANE SUBUNIT"/>
    <property type="match status" value="1"/>
</dbReference>
<keyword evidence="11" id="KW-1185">Reference proteome</keyword>
<dbReference type="eggNOG" id="COG0600">
    <property type="taxonomic scope" value="Bacteria"/>
</dbReference>
<feature type="transmembrane region" description="Helical" evidence="7">
    <location>
        <begin position="178"/>
        <end position="196"/>
    </location>
</feature>
<comment type="subcellular location">
    <subcellularLocation>
        <location evidence="1 7">Cell membrane</location>
        <topology evidence="1 7">Multi-pass membrane protein</topology>
    </subcellularLocation>
</comment>
<feature type="transmembrane region" description="Helical" evidence="7">
    <location>
        <begin position="55"/>
        <end position="81"/>
    </location>
</feature>
<name>A0A0A2ELW1_PORCN</name>
<accession>A0A0A2ELW1</accession>
<feature type="transmembrane region" description="Helical" evidence="7">
    <location>
        <begin position="118"/>
        <end position="136"/>
    </location>
</feature>
<dbReference type="EMBL" id="JQJD01000060">
    <property type="protein sequence ID" value="KGN78475.1"/>
    <property type="molecule type" value="Genomic_DNA"/>
</dbReference>
<dbReference type="Proteomes" id="UP000189956">
    <property type="component" value="Unassembled WGS sequence"/>
</dbReference>
<dbReference type="InterPro" id="IPR000515">
    <property type="entry name" value="MetI-like"/>
</dbReference>
<dbReference type="GO" id="GO:0055085">
    <property type="term" value="P:transmembrane transport"/>
    <property type="evidence" value="ECO:0007669"/>
    <property type="project" value="InterPro"/>
</dbReference>
<comment type="similarity">
    <text evidence="7">Belongs to the binding-protein-dependent transport system permease family.</text>
</comment>
<dbReference type="OrthoDB" id="9804353at2"/>
<proteinExistence type="inferred from homology"/>
<feature type="domain" description="ABC transmembrane type-1" evidence="8">
    <location>
        <begin position="55"/>
        <end position="235"/>
    </location>
</feature>
<dbReference type="Proteomes" id="UP000030125">
    <property type="component" value="Unassembled WGS sequence"/>
</dbReference>
<dbReference type="RefSeq" id="WP_036852758.1">
    <property type="nucleotide sequence ID" value="NZ_CALTZT010000029.1"/>
</dbReference>
<evidence type="ECO:0000256" key="5">
    <source>
        <dbReference type="ARBA" id="ARBA00022989"/>
    </source>
</evidence>
<feature type="transmembrane region" description="Helical" evidence="7">
    <location>
        <begin position="93"/>
        <end position="112"/>
    </location>
</feature>
<evidence type="ECO:0000259" key="8">
    <source>
        <dbReference type="PROSITE" id="PS50928"/>
    </source>
</evidence>
<keyword evidence="4 7" id="KW-0812">Transmembrane</keyword>
<keyword evidence="6 7" id="KW-0472">Membrane</keyword>
<evidence type="ECO:0000256" key="1">
    <source>
        <dbReference type="ARBA" id="ARBA00004651"/>
    </source>
</evidence>
<sequence length="248" mass="27757">MKRKRRILLQFAIGAILINLLWYVGSLVLGTSALVSPIDVYAHLPRLPGKIAPHIWASLYRLFVGIPIALFIGIVMAWAMYRFRKIRLLLGSFVYLCYPIPKLALLPVVMILAGLGDAGKITMIVLIILFQITINVRDSLNNIPKESFLVATSLGASTLQVLRHILIPATLPDVLSTIRVAIGTAISVLFVTETYGTDKGMGYFIIDAWMRLSYIEMYGGIVILSIVGFALFFLTDMAESYFCRWRER</sequence>
<dbReference type="SUPFAM" id="SSF161098">
    <property type="entry name" value="MetI-like"/>
    <property type="match status" value="1"/>
</dbReference>
<evidence type="ECO:0000256" key="7">
    <source>
        <dbReference type="RuleBase" id="RU363032"/>
    </source>
</evidence>
<dbReference type="PANTHER" id="PTHR30151:SF0">
    <property type="entry name" value="ABC TRANSPORTER PERMEASE PROTEIN MJ0413-RELATED"/>
    <property type="match status" value="1"/>
</dbReference>